<dbReference type="InterPro" id="IPR022307">
    <property type="entry name" value="Helicase_put_actinobac"/>
</dbReference>
<dbReference type="GO" id="GO:0003676">
    <property type="term" value="F:nucleic acid binding"/>
    <property type="evidence" value="ECO:0007669"/>
    <property type="project" value="InterPro"/>
</dbReference>
<reference evidence="6 7" key="1">
    <citation type="submission" date="2019-05" db="EMBL/GenBank/DDBJ databases">
        <title>Georgenia *** sp. nov., and Georgenia *** sp. nov., isolated from the intestinal contents of plateau pika (Ochotona curzoniae) in the Qinghai-Tibet plateau of China.</title>
        <authorList>
            <person name="Tian Z."/>
        </authorList>
    </citation>
    <scope>NUCLEOTIDE SEQUENCE [LARGE SCALE GENOMIC DNA]</scope>
    <source>
        <strain evidence="6 7">Z443</strain>
    </source>
</reference>
<dbReference type="Pfam" id="PF09369">
    <property type="entry name" value="MZB"/>
    <property type="match status" value="1"/>
</dbReference>
<dbReference type="Proteomes" id="UP000314616">
    <property type="component" value="Chromosome"/>
</dbReference>
<dbReference type="KEGG" id="gyu:FE374_02105"/>
<dbReference type="SMART" id="SM00490">
    <property type="entry name" value="HELICc"/>
    <property type="match status" value="1"/>
</dbReference>
<evidence type="ECO:0000313" key="6">
    <source>
        <dbReference type="EMBL" id="QDC23580.1"/>
    </source>
</evidence>
<sequence length="842" mass="88755">MSGPDLVNLLRATGARDGRLVHLEQLPAREGRRADWPTWADPDVVAGYRRMGVSAPWEHQVTAAEAAWAGRHTVIATGTGSGKSLAAWLPVLSAVREGAAQAASPASGRIGDYTRRPTTLYLSPTKALAADQLAGLHRLLDAAQLRGIRVTTCDGDTPLTERDWARDHADVVLSNPDFLHFSMLPAHRRWQRLLRGLRYVVVDECHAYRGVLGAHVALVLRRLLRLAAYYGAQPTVLCASATTAEPALTAARLVGVPTEDVVAVTEDAAPSGRRSVALWQPALSTGWAATWPGQGVDLAATDAASEALEDGPRRSATAEAADLLADLVSAGARTLVFVRSRYGAEVIAEQARRRLREVDGELAARVAAYRGGYLPEERRELERALRSGELLALATTNALELGVDVAGLDAVIIAGWPGTRVSLWQQAGRAGRAGADGVAVLVASDDPLDGFLVHHPEAIFGSGVEATTFDPANPYVLAPHLCAAASESPLTDADLPLFGLPDGTLLDELVRRGLLRRRPNGWFWNFARPERAQDLTDLRGGLDRPVQVVEIGTGTVLGTVDGARADGTVFPGAVYVHQGRTFVVDALEDEVALVHEDAEVGHRTKARSTSSVRIIGTRDRQDWSSADAAVLWSFGDVEVTSQVTGYDKRRVPGLDIIGSYPLDMSERVLPTTAVWWTLSAEACESAGVGKDALPGALHAAEHASIGLLPLLATCDRWDIGGLSTAVHPQTGQPTVFVHDGYPGGAGFAERGYRAAAQWLRATLDAITACRCQDGCPSCVQSPKCGNGNSPLDKHGAVRLLRLLLGAAPAGAGGTGAAGGGDGVGDGGGGGGTIPANGRRASR</sequence>
<dbReference type="InterPro" id="IPR027417">
    <property type="entry name" value="P-loop_NTPase"/>
</dbReference>
<dbReference type="CDD" id="cd18797">
    <property type="entry name" value="SF2_C_Hrq"/>
    <property type="match status" value="1"/>
</dbReference>
<dbReference type="InterPro" id="IPR014001">
    <property type="entry name" value="Helicase_ATP-bd"/>
</dbReference>
<evidence type="ECO:0000259" key="5">
    <source>
        <dbReference type="PROSITE" id="PS51194"/>
    </source>
</evidence>
<dbReference type="InterPro" id="IPR055227">
    <property type="entry name" value="HRQ1_WHD"/>
</dbReference>
<dbReference type="Pfam" id="PF00271">
    <property type="entry name" value="Helicase_C"/>
    <property type="match status" value="1"/>
</dbReference>
<dbReference type="PANTHER" id="PTHR47957:SF3">
    <property type="entry name" value="ATP-DEPENDENT HELICASE HRQ1"/>
    <property type="match status" value="1"/>
</dbReference>
<keyword evidence="1" id="KW-0547">Nucleotide-binding</keyword>
<evidence type="ECO:0000259" key="4">
    <source>
        <dbReference type="PROSITE" id="PS51192"/>
    </source>
</evidence>
<feature type="compositionally biased region" description="Gly residues" evidence="3">
    <location>
        <begin position="814"/>
        <end position="832"/>
    </location>
</feature>
<dbReference type="PANTHER" id="PTHR47957">
    <property type="entry name" value="ATP-DEPENDENT HELICASE HRQ1"/>
    <property type="match status" value="1"/>
</dbReference>
<dbReference type="OrthoDB" id="3197455at2"/>
<dbReference type="GO" id="GO:0036297">
    <property type="term" value="P:interstrand cross-link repair"/>
    <property type="evidence" value="ECO:0007669"/>
    <property type="project" value="TreeGrafter"/>
</dbReference>
<evidence type="ECO:0000313" key="7">
    <source>
        <dbReference type="Proteomes" id="UP000314616"/>
    </source>
</evidence>
<dbReference type="Gene3D" id="3.40.50.300">
    <property type="entry name" value="P-loop containing nucleotide triphosphate hydrolases"/>
    <property type="match status" value="2"/>
</dbReference>
<organism evidence="6 7">
    <name type="scientific">Georgenia yuyongxinii</name>
    <dbReference type="NCBI Taxonomy" id="2589797"/>
    <lineage>
        <taxon>Bacteria</taxon>
        <taxon>Bacillati</taxon>
        <taxon>Actinomycetota</taxon>
        <taxon>Actinomycetes</taxon>
        <taxon>Micrococcales</taxon>
        <taxon>Bogoriellaceae</taxon>
        <taxon>Georgenia</taxon>
    </lineage>
</organism>
<feature type="domain" description="Helicase ATP-binding" evidence="4">
    <location>
        <begin position="64"/>
        <end position="261"/>
    </location>
</feature>
<dbReference type="RefSeq" id="WP_139927022.1">
    <property type="nucleotide sequence ID" value="NZ_CP040915.1"/>
</dbReference>
<dbReference type="Pfam" id="PF22982">
    <property type="entry name" value="WHD_HRQ1"/>
    <property type="match status" value="1"/>
</dbReference>
<dbReference type="Pfam" id="PF00270">
    <property type="entry name" value="DEAD"/>
    <property type="match status" value="1"/>
</dbReference>
<dbReference type="AlphaFoldDB" id="A0A5B8C0M5"/>
<accession>A0A5B8C0M5</accession>
<dbReference type="GO" id="GO:0005524">
    <property type="term" value="F:ATP binding"/>
    <property type="evidence" value="ECO:0007669"/>
    <property type="project" value="UniProtKB-KW"/>
</dbReference>
<dbReference type="GO" id="GO:0006289">
    <property type="term" value="P:nucleotide-excision repair"/>
    <property type="evidence" value="ECO:0007669"/>
    <property type="project" value="TreeGrafter"/>
</dbReference>
<name>A0A5B8C0M5_9MICO</name>
<dbReference type="SMART" id="SM00487">
    <property type="entry name" value="DEXDc"/>
    <property type="match status" value="1"/>
</dbReference>
<protein>
    <submittedName>
        <fullName evidence="6">DUF1998 domain-containing protein</fullName>
    </submittedName>
</protein>
<dbReference type="InterPro" id="IPR018973">
    <property type="entry name" value="MZB"/>
</dbReference>
<evidence type="ECO:0000256" key="2">
    <source>
        <dbReference type="ARBA" id="ARBA00022840"/>
    </source>
</evidence>
<feature type="domain" description="Helicase C-terminal" evidence="5">
    <location>
        <begin position="322"/>
        <end position="475"/>
    </location>
</feature>
<dbReference type="PROSITE" id="PS51194">
    <property type="entry name" value="HELICASE_CTER"/>
    <property type="match status" value="1"/>
</dbReference>
<dbReference type="InterPro" id="IPR001650">
    <property type="entry name" value="Helicase_C-like"/>
</dbReference>
<dbReference type="EMBL" id="CP040915">
    <property type="protein sequence ID" value="QDC23580.1"/>
    <property type="molecule type" value="Genomic_DNA"/>
</dbReference>
<dbReference type="NCBIfam" id="TIGR03817">
    <property type="entry name" value="DECH_helic"/>
    <property type="match status" value="1"/>
</dbReference>
<dbReference type="SUPFAM" id="SSF52540">
    <property type="entry name" value="P-loop containing nucleoside triphosphate hydrolases"/>
    <property type="match status" value="1"/>
</dbReference>
<evidence type="ECO:0000256" key="1">
    <source>
        <dbReference type="ARBA" id="ARBA00022741"/>
    </source>
</evidence>
<evidence type="ECO:0000256" key="3">
    <source>
        <dbReference type="SAM" id="MobiDB-lite"/>
    </source>
</evidence>
<dbReference type="PROSITE" id="PS51192">
    <property type="entry name" value="HELICASE_ATP_BIND_1"/>
    <property type="match status" value="1"/>
</dbReference>
<dbReference type="GO" id="GO:0043138">
    <property type="term" value="F:3'-5' DNA helicase activity"/>
    <property type="evidence" value="ECO:0007669"/>
    <property type="project" value="TreeGrafter"/>
</dbReference>
<feature type="region of interest" description="Disordered" evidence="3">
    <location>
        <begin position="814"/>
        <end position="842"/>
    </location>
</feature>
<keyword evidence="2" id="KW-0067">ATP-binding</keyword>
<proteinExistence type="predicted"/>
<dbReference type="InterPro" id="IPR011545">
    <property type="entry name" value="DEAD/DEAH_box_helicase_dom"/>
</dbReference>
<gene>
    <name evidence="6" type="ORF">FE374_02105</name>
</gene>